<evidence type="ECO:0000256" key="1">
    <source>
        <dbReference type="SAM" id="MobiDB-lite"/>
    </source>
</evidence>
<keyword evidence="3" id="KW-1185">Reference proteome</keyword>
<evidence type="ECO:0000313" key="2">
    <source>
        <dbReference type="EMBL" id="KAL1609319.1"/>
    </source>
</evidence>
<feature type="region of interest" description="Disordered" evidence="1">
    <location>
        <begin position="151"/>
        <end position="173"/>
    </location>
</feature>
<protein>
    <submittedName>
        <fullName evidence="2">Uncharacterized protein</fullName>
    </submittedName>
</protein>
<organism evidence="2 3">
    <name type="scientific">Nothophoma quercina</name>
    <dbReference type="NCBI Taxonomy" id="749835"/>
    <lineage>
        <taxon>Eukaryota</taxon>
        <taxon>Fungi</taxon>
        <taxon>Dikarya</taxon>
        <taxon>Ascomycota</taxon>
        <taxon>Pezizomycotina</taxon>
        <taxon>Dothideomycetes</taxon>
        <taxon>Pleosporomycetidae</taxon>
        <taxon>Pleosporales</taxon>
        <taxon>Pleosporineae</taxon>
        <taxon>Didymellaceae</taxon>
        <taxon>Nothophoma</taxon>
    </lineage>
</organism>
<dbReference type="Proteomes" id="UP001521222">
    <property type="component" value="Unassembled WGS sequence"/>
</dbReference>
<comment type="caution">
    <text evidence="2">The sequence shown here is derived from an EMBL/GenBank/DDBJ whole genome shotgun (WGS) entry which is preliminary data.</text>
</comment>
<dbReference type="EMBL" id="JAKIXB020000004">
    <property type="protein sequence ID" value="KAL1609319.1"/>
    <property type="molecule type" value="Genomic_DNA"/>
</dbReference>
<sequence>MAPNIPDHYLWLGFGVFTFFAVQHVASGLRQVRHLTEVHKPPPQPLGIRTPTSQEDAIKTDSLLVLARSHNIEIASSATKLLCERFYASTSARKLLLRDLGSSKKDVQRRAQLAFKLLRDYGVFRERGLSYGYGGIEPRVQWDDVEVWSPHEGGGALREQNEEAEDERDARRRRREAVVIHDGEGRVGEGDVWMRDSEGVMSLDMEVGDLLIDGVVH</sequence>
<gene>
    <name evidence="2" type="ORF">SLS59_001684</name>
</gene>
<proteinExistence type="predicted"/>
<reference evidence="2 3" key="1">
    <citation type="submission" date="2024-02" db="EMBL/GenBank/DDBJ databases">
        <title>De novo assembly and annotation of 12 fungi associated with fruit tree decline syndrome in Ontario, Canada.</title>
        <authorList>
            <person name="Sulman M."/>
            <person name="Ellouze W."/>
            <person name="Ilyukhin E."/>
        </authorList>
    </citation>
    <scope>NUCLEOTIDE SEQUENCE [LARGE SCALE GENOMIC DNA]</scope>
    <source>
        <strain evidence="2 3">M97-236</strain>
    </source>
</reference>
<accession>A0ABR3RY11</accession>
<name>A0ABR3RY11_9PLEO</name>
<evidence type="ECO:0000313" key="3">
    <source>
        <dbReference type="Proteomes" id="UP001521222"/>
    </source>
</evidence>